<gene>
    <name evidence="1" type="ORF">KSF_102110</name>
</gene>
<reference evidence="1" key="1">
    <citation type="submission" date="2020-10" db="EMBL/GenBank/DDBJ databases">
        <title>Taxonomic study of unclassified bacteria belonging to the class Ktedonobacteria.</title>
        <authorList>
            <person name="Yabe S."/>
            <person name="Wang C.M."/>
            <person name="Zheng Y."/>
            <person name="Sakai Y."/>
            <person name="Cavaletti L."/>
            <person name="Monciardini P."/>
            <person name="Donadio S."/>
        </authorList>
    </citation>
    <scope>NUCLEOTIDE SEQUENCE</scope>
    <source>
        <strain evidence="1">ID150040</strain>
    </source>
</reference>
<dbReference type="Proteomes" id="UP000597444">
    <property type="component" value="Unassembled WGS sequence"/>
</dbReference>
<accession>A0A8J3N8X9</accession>
<sequence length="107" mass="11870">MKKGRQIDNEIGGKRSGVGGMKDMEARIIIHGKADTLKGGSAERAAFREALNLSRDSVFIIHNEHLAVSYTNPFARLLNKSTLLQNSVRTGFVFDKLVRQLALPNYV</sequence>
<protein>
    <submittedName>
        <fullName evidence="1">Uncharacterized protein</fullName>
    </submittedName>
</protein>
<proteinExistence type="predicted"/>
<organism evidence="1 2">
    <name type="scientific">Reticulibacter mediterranei</name>
    <dbReference type="NCBI Taxonomy" id="2778369"/>
    <lineage>
        <taxon>Bacteria</taxon>
        <taxon>Bacillati</taxon>
        <taxon>Chloroflexota</taxon>
        <taxon>Ktedonobacteria</taxon>
        <taxon>Ktedonobacterales</taxon>
        <taxon>Reticulibacteraceae</taxon>
        <taxon>Reticulibacter</taxon>
    </lineage>
</organism>
<evidence type="ECO:0000313" key="2">
    <source>
        <dbReference type="Proteomes" id="UP000597444"/>
    </source>
</evidence>
<dbReference type="EMBL" id="BNJK01000002">
    <property type="protein sequence ID" value="GHP00164.1"/>
    <property type="molecule type" value="Genomic_DNA"/>
</dbReference>
<dbReference type="AlphaFoldDB" id="A0A8J3N8X9"/>
<keyword evidence="2" id="KW-1185">Reference proteome</keyword>
<comment type="caution">
    <text evidence="1">The sequence shown here is derived from an EMBL/GenBank/DDBJ whole genome shotgun (WGS) entry which is preliminary data.</text>
</comment>
<evidence type="ECO:0000313" key="1">
    <source>
        <dbReference type="EMBL" id="GHP00164.1"/>
    </source>
</evidence>
<name>A0A8J3N8X9_9CHLR</name>